<reference evidence="2 3" key="1">
    <citation type="submission" date="2019-03" db="EMBL/GenBank/DDBJ databases">
        <title>First draft genome of Liparis tanakae, snailfish: a comprehensive survey of snailfish specific genes.</title>
        <authorList>
            <person name="Kim W."/>
            <person name="Song I."/>
            <person name="Jeong J.-H."/>
            <person name="Kim D."/>
            <person name="Kim S."/>
            <person name="Ryu S."/>
            <person name="Song J.Y."/>
            <person name="Lee S.K."/>
        </authorList>
    </citation>
    <scope>NUCLEOTIDE SEQUENCE [LARGE SCALE GENOMIC DNA]</scope>
    <source>
        <tissue evidence="2">Muscle</tissue>
    </source>
</reference>
<evidence type="ECO:0000256" key="1">
    <source>
        <dbReference type="SAM" id="MobiDB-lite"/>
    </source>
</evidence>
<feature type="compositionally biased region" description="Polar residues" evidence="1">
    <location>
        <begin position="58"/>
        <end position="69"/>
    </location>
</feature>
<dbReference type="AlphaFoldDB" id="A0A4Z2HU82"/>
<feature type="compositionally biased region" description="Basic and acidic residues" evidence="1">
    <location>
        <begin position="28"/>
        <end position="57"/>
    </location>
</feature>
<comment type="caution">
    <text evidence="2">The sequence shown here is derived from an EMBL/GenBank/DDBJ whole genome shotgun (WGS) entry which is preliminary data.</text>
</comment>
<protein>
    <submittedName>
        <fullName evidence="2">Uncharacterized protein</fullName>
    </submittedName>
</protein>
<sequence length="69" mass="7713">MGFFKSLQRLKAAAQISISSCSLRPRNPGREKCDEDKKEKKPDRIPLRTGVKHKDMNDSASGFSTSLSM</sequence>
<evidence type="ECO:0000313" key="2">
    <source>
        <dbReference type="EMBL" id="TNN68564.1"/>
    </source>
</evidence>
<proteinExistence type="predicted"/>
<evidence type="ECO:0000313" key="3">
    <source>
        <dbReference type="Proteomes" id="UP000314294"/>
    </source>
</evidence>
<feature type="region of interest" description="Disordered" evidence="1">
    <location>
        <begin position="21"/>
        <end position="69"/>
    </location>
</feature>
<keyword evidence="3" id="KW-1185">Reference proteome</keyword>
<dbReference type="Proteomes" id="UP000314294">
    <property type="component" value="Unassembled WGS sequence"/>
</dbReference>
<gene>
    <name evidence="2" type="ORF">EYF80_021210</name>
</gene>
<organism evidence="2 3">
    <name type="scientific">Liparis tanakae</name>
    <name type="common">Tanaka's snailfish</name>
    <dbReference type="NCBI Taxonomy" id="230148"/>
    <lineage>
        <taxon>Eukaryota</taxon>
        <taxon>Metazoa</taxon>
        <taxon>Chordata</taxon>
        <taxon>Craniata</taxon>
        <taxon>Vertebrata</taxon>
        <taxon>Euteleostomi</taxon>
        <taxon>Actinopterygii</taxon>
        <taxon>Neopterygii</taxon>
        <taxon>Teleostei</taxon>
        <taxon>Neoteleostei</taxon>
        <taxon>Acanthomorphata</taxon>
        <taxon>Eupercaria</taxon>
        <taxon>Perciformes</taxon>
        <taxon>Cottioidei</taxon>
        <taxon>Cottales</taxon>
        <taxon>Liparidae</taxon>
        <taxon>Liparis</taxon>
    </lineage>
</organism>
<accession>A0A4Z2HU82</accession>
<dbReference type="EMBL" id="SRLO01000188">
    <property type="protein sequence ID" value="TNN68564.1"/>
    <property type="molecule type" value="Genomic_DNA"/>
</dbReference>
<name>A0A4Z2HU82_9TELE</name>